<protein>
    <submittedName>
        <fullName evidence="1">Uncharacterized protein</fullName>
    </submittedName>
</protein>
<organism evidence="1 2">
    <name type="scientific">Bacillus spongiae</name>
    <dbReference type="NCBI Taxonomy" id="2683610"/>
    <lineage>
        <taxon>Bacteria</taxon>
        <taxon>Bacillati</taxon>
        <taxon>Bacillota</taxon>
        <taxon>Bacilli</taxon>
        <taxon>Bacillales</taxon>
        <taxon>Bacillaceae</taxon>
        <taxon>Bacillus</taxon>
    </lineage>
</organism>
<proteinExistence type="predicted"/>
<dbReference type="RefSeq" id="WP_336586669.1">
    <property type="nucleotide sequence ID" value="NZ_JBBAXC010000006.1"/>
</dbReference>
<dbReference type="Proteomes" id="UP001312865">
    <property type="component" value="Unassembled WGS sequence"/>
</dbReference>
<comment type="caution">
    <text evidence="1">The sequence shown here is derived from an EMBL/GenBank/DDBJ whole genome shotgun (WGS) entry which is preliminary data.</text>
</comment>
<name>A0ABU8HD02_9BACI</name>
<sequence length="82" mass="9670">MVKEEVITKLVKLERMLSTLDKQITDCISLEKQKQYLQYELKLLKLSQTLQYNEKKVKIIVDIQKLKAQHQKPREAVLELGS</sequence>
<evidence type="ECO:0000313" key="2">
    <source>
        <dbReference type="Proteomes" id="UP001312865"/>
    </source>
</evidence>
<keyword evidence="2" id="KW-1185">Reference proteome</keyword>
<evidence type="ECO:0000313" key="1">
    <source>
        <dbReference type="EMBL" id="MEI5907233.1"/>
    </source>
</evidence>
<accession>A0ABU8HD02</accession>
<reference evidence="1 2" key="1">
    <citation type="journal article" date="2018" name="J. Microbiol.">
        <title>Bacillus spongiae sp. nov., isolated from sponge of Jeju Island.</title>
        <authorList>
            <person name="Lee G.E."/>
            <person name="Im W.T."/>
            <person name="Park J.S."/>
        </authorList>
    </citation>
    <scope>NUCLEOTIDE SEQUENCE [LARGE SCALE GENOMIC DNA]</scope>
    <source>
        <strain evidence="1 2">135PIL107-10</strain>
    </source>
</reference>
<gene>
    <name evidence="1" type="ORF">WAK64_09200</name>
</gene>
<dbReference type="EMBL" id="JBBAXC010000006">
    <property type="protein sequence ID" value="MEI5907233.1"/>
    <property type="molecule type" value="Genomic_DNA"/>
</dbReference>